<dbReference type="Gene3D" id="3.40.30.10">
    <property type="entry name" value="Glutaredoxin"/>
    <property type="match status" value="1"/>
</dbReference>
<evidence type="ECO:0000313" key="6">
    <source>
        <dbReference type="Proteomes" id="UP001642360"/>
    </source>
</evidence>
<organism evidence="5 6">
    <name type="scientific">Ilex paraguariensis</name>
    <name type="common">yerba mate</name>
    <dbReference type="NCBI Taxonomy" id="185542"/>
    <lineage>
        <taxon>Eukaryota</taxon>
        <taxon>Viridiplantae</taxon>
        <taxon>Streptophyta</taxon>
        <taxon>Embryophyta</taxon>
        <taxon>Tracheophyta</taxon>
        <taxon>Spermatophyta</taxon>
        <taxon>Magnoliopsida</taxon>
        <taxon>eudicotyledons</taxon>
        <taxon>Gunneridae</taxon>
        <taxon>Pentapetalae</taxon>
        <taxon>asterids</taxon>
        <taxon>campanulids</taxon>
        <taxon>Aquifoliales</taxon>
        <taxon>Aquifoliaceae</taxon>
        <taxon>Ilex</taxon>
    </lineage>
</organism>
<keyword evidence="1" id="KW-0813">Transport</keyword>
<evidence type="ECO:0000313" key="5">
    <source>
        <dbReference type="EMBL" id="CAK9177594.1"/>
    </source>
</evidence>
<dbReference type="SUPFAM" id="SSF52833">
    <property type="entry name" value="Thioredoxin-like"/>
    <property type="match status" value="1"/>
</dbReference>
<evidence type="ECO:0000256" key="3">
    <source>
        <dbReference type="ARBA" id="ARBA00023157"/>
    </source>
</evidence>
<reference evidence="5 6" key="1">
    <citation type="submission" date="2024-02" db="EMBL/GenBank/DDBJ databases">
        <authorList>
            <person name="Vignale AGUSTIN F."/>
            <person name="Sosa J E."/>
            <person name="Modenutti C."/>
        </authorList>
    </citation>
    <scope>NUCLEOTIDE SEQUENCE [LARGE SCALE GENOMIC DNA]</scope>
</reference>
<dbReference type="InterPro" id="IPR013766">
    <property type="entry name" value="Thioredoxin_domain"/>
</dbReference>
<dbReference type="Proteomes" id="UP001642360">
    <property type="component" value="Unassembled WGS sequence"/>
</dbReference>
<feature type="domain" description="Thioredoxin" evidence="4">
    <location>
        <begin position="5"/>
        <end position="116"/>
    </location>
</feature>
<dbReference type="Pfam" id="PF00085">
    <property type="entry name" value="Thioredoxin"/>
    <property type="match status" value="1"/>
</dbReference>
<evidence type="ECO:0000259" key="4">
    <source>
        <dbReference type="PROSITE" id="PS51352"/>
    </source>
</evidence>
<name>A0ABC8U742_9AQUA</name>
<keyword evidence="2" id="KW-0249">Electron transport</keyword>
<dbReference type="CDD" id="cd02947">
    <property type="entry name" value="TRX_family"/>
    <property type="match status" value="1"/>
</dbReference>
<dbReference type="EMBL" id="CAUOFW020007091">
    <property type="protein sequence ID" value="CAK9177594.1"/>
    <property type="molecule type" value="Genomic_DNA"/>
</dbReference>
<comment type="caution">
    <text evidence="5">The sequence shown here is derived from an EMBL/GenBank/DDBJ whole genome shotgun (WGS) entry which is preliminary data.</text>
</comment>
<dbReference type="PANTHER" id="PTHR45663">
    <property type="entry name" value="GEO12009P1"/>
    <property type="match status" value="1"/>
</dbReference>
<accession>A0ABC8U742</accession>
<dbReference type="AlphaFoldDB" id="A0ABC8U742"/>
<keyword evidence="3" id="KW-1015">Disulfide bond</keyword>
<keyword evidence="6" id="KW-1185">Reference proteome</keyword>
<dbReference type="InterPro" id="IPR036249">
    <property type="entry name" value="Thioredoxin-like_sf"/>
</dbReference>
<dbReference type="PROSITE" id="PS51352">
    <property type="entry name" value="THIOREDOXIN_2"/>
    <property type="match status" value="1"/>
</dbReference>
<dbReference type="PROSITE" id="PS00194">
    <property type="entry name" value="THIOREDOXIN_1"/>
    <property type="match status" value="1"/>
</dbReference>
<proteinExistence type="predicted"/>
<gene>
    <name evidence="5" type="ORF">ILEXP_LOCUS47504</name>
</gene>
<dbReference type="PANTHER" id="PTHR45663:SF11">
    <property type="entry name" value="GEO12009P1"/>
    <property type="match status" value="1"/>
</dbReference>
<dbReference type="InterPro" id="IPR017937">
    <property type="entry name" value="Thioredoxin_CS"/>
</dbReference>
<protein>
    <recommendedName>
        <fullName evidence="4">Thioredoxin domain-containing protein</fullName>
    </recommendedName>
</protein>
<evidence type="ECO:0000256" key="2">
    <source>
        <dbReference type="ARBA" id="ARBA00022982"/>
    </source>
</evidence>
<evidence type="ECO:0000256" key="1">
    <source>
        <dbReference type="ARBA" id="ARBA00022448"/>
    </source>
</evidence>
<sequence>MTVFLAFKNAVPMVTDETWQSLVLQADGPVLVEFWAPWCGPCCMLHPVIGELSKQYAGKLKCFKMNTDDSFSIATQYGIRKVSGCLHKTSVSYTSDRFLSGKTKFQAKKVCDDCRFGIIIVDVYIHVCITTIH</sequence>